<proteinExistence type="predicted"/>
<dbReference type="Proteomes" id="UP000327118">
    <property type="component" value="Unassembled WGS sequence"/>
</dbReference>
<evidence type="ECO:0000313" key="2">
    <source>
        <dbReference type="EMBL" id="KAE8355237.1"/>
    </source>
</evidence>
<feature type="compositionally biased region" description="Basic residues" evidence="1">
    <location>
        <begin position="120"/>
        <end position="129"/>
    </location>
</feature>
<feature type="compositionally biased region" description="Polar residues" evidence="1">
    <location>
        <begin position="73"/>
        <end position="83"/>
    </location>
</feature>
<reference evidence="3" key="1">
    <citation type="submission" date="2019-04" db="EMBL/GenBank/DDBJ databases">
        <title>Friends and foes A comparative genomics studyof 23 Aspergillus species from section Flavi.</title>
        <authorList>
            <consortium name="DOE Joint Genome Institute"/>
            <person name="Kjaerbolling I."/>
            <person name="Vesth T."/>
            <person name="Frisvad J.C."/>
            <person name="Nybo J.L."/>
            <person name="Theobald S."/>
            <person name="Kildgaard S."/>
            <person name="Isbrandt T."/>
            <person name="Kuo A."/>
            <person name="Sato A."/>
            <person name="Lyhne E.K."/>
            <person name="Kogle M.E."/>
            <person name="Wiebenga A."/>
            <person name="Kun R.S."/>
            <person name="Lubbers R.J."/>
            <person name="Makela M.R."/>
            <person name="Barry K."/>
            <person name="Chovatia M."/>
            <person name="Clum A."/>
            <person name="Daum C."/>
            <person name="Haridas S."/>
            <person name="He G."/>
            <person name="LaButti K."/>
            <person name="Lipzen A."/>
            <person name="Mondo S."/>
            <person name="Riley R."/>
            <person name="Salamov A."/>
            <person name="Simmons B.A."/>
            <person name="Magnuson J.K."/>
            <person name="Henrissat B."/>
            <person name="Mortensen U.H."/>
            <person name="Larsen T.O."/>
            <person name="Devries R.P."/>
            <person name="Grigoriev I.V."/>
            <person name="Machida M."/>
            <person name="Baker S.E."/>
            <person name="Andersen M.R."/>
        </authorList>
    </citation>
    <scope>NUCLEOTIDE SEQUENCE [LARGE SCALE GENOMIC DNA]</scope>
    <source>
        <strain evidence="3">CBS 553.77</strain>
    </source>
</reference>
<dbReference type="AlphaFoldDB" id="A0A5N6ZC68"/>
<dbReference type="OrthoDB" id="4507145at2759"/>
<evidence type="ECO:0000313" key="3">
    <source>
        <dbReference type="Proteomes" id="UP000327118"/>
    </source>
</evidence>
<dbReference type="EMBL" id="ML739056">
    <property type="protein sequence ID" value="KAE8355237.1"/>
    <property type="molecule type" value="Genomic_DNA"/>
</dbReference>
<feature type="region of interest" description="Disordered" evidence="1">
    <location>
        <begin position="1"/>
        <end position="137"/>
    </location>
</feature>
<accession>A0A5N6ZC68</accession>
<sequence>MAFFREGPVVSHPGHGLVQPAGVNKRAGRRPQSARCGDSNKKTSYMRYIGEAVESNKPRASSFPGGRRGNQPAHGNNNIQRQAPRQPRGQKEQKFTPRRSRRGPMGKGPQHGPNNAPRHPAQRRGPKPRYSRDGDVIMRDAPLVYKRPVRRPGTSIPHTFSQEDVVMLDVFTTSSPIEQVFAALSIAAPQFATSTGEEPEDVEMTEAPPLFC</sequence>
<protein>
    <submittedName>
        <fullName evidence="2">Uncharacterized protein</fullName>
    </submittedName>
</protein>
<evidence type="ECO:0000256" key="1">
    <source>
        <dbReference type="SAM" id="MobiDB-lite"/>
    </source>
</evidence>
<organism evidence="2 3">
    <name type="scientific">Aspergillus coremiiformis</name>
    <dbReference type="NCBI Taxonomy" id="138285"/>
    <lineage>
        <taxon>Eukaryota</taxon>
        <taxon>Fungi</taxon>
        <taxon>Dikarya</taxon>
        <taxon>Ascomycota</taxon>
        <taxon>Pezizomycotina</taxon>
        <taxon>Eurotiomycetes</taxon>
        <taxon>Eurotiomycetidae</taxon>
        <taxon>Eurotiales</taxon>
        <taxon>Aspergillaceae</taxon>
        <taxon>Aspergillus</taxon>
        <taxon>Aspergillus subgen. Circumdati</taxon>
    </lineage>
</organism>
<name>A0A5N6ZC68_9EURO</name>
<gene>
    <name evidence="2" type="ORF">BDV28DRAFT_163350</name>
</gene>
<keyword evidence="3" id="KW-1185">Reference proteome</keyword>